<evidence type="ECO:0000313" key="3">
    <source>
        <dbReference type="Proteomes" id="UP000838412"/>
    </source>
</evidence>
<sequence length="112" mass="11776">MLAKMASCTSDTMVGPVEVKVKPHTTLTTGKTGKPQPPPEYDEEGQREETDRGPVMTGTAEVSGRSETTEEHFIRKQGAAHVVVNDLTGDTGPAGSNDSHADVDSSGPVRKG</sequence>
<accession>A0A8K0EJQ5</accession>
<gene>
    <name evidence="2" type="primary">Hypp1215</name>
    <name evidence="2" type="ORF">BLAG_LOCUS13347</name>
</gene>
<proteinExistence type="predicted"/>
<dbReference type="AlphaFoldDB" id="A0A8K0EJQ5"/>
<reference evidence="2" key="1">
    <citation type="submission" date="2022-01" db="EMBL/GenBank/DDBJ databases">
        <authorList>
            <person name="Braso-Vives M."/>
        </authorList>
    </citation>
    <scope>NUCLEOTIDE SEQUENCE</scope>
</reference>
<dbReference type="EMBL" id="OV696687">
    <property type="protein sequence ID" value="CAH1253658.1"/>
    <property type="molecule type" value="Genomic_DNA"/>
</dbReference>
<keyword evidence="3" id="KW-1185">Reference proteome</keyword>
<evidence type="ECO:0000256" key="1">
    <source>
        <dbReference type="SAM" id="MobiDB-lite"/>
    </source>
</evidence>
<evidence type="ECO:0000313" key="2">
    <source>
        <dbReference type="EMBL" id="CAH1253658.1"/>
    </source>
</evidence>
<feature type="region of interest" description="Disordered" evidence="1">
    <location>
        <begin position="1"/>
        <end position="112"/>
    </location>
</feature>
<protein>
    <submittedName>
        <fullName evidence="2">Hypp1215 protein</fullName>
    </submittedName>
</protein>
<dbReference type="Proteomes" id="UP000838412">
    <property type="component" value="Chromosome 2"/>
</dbReference>
<feature type="compositionally biased region" description="Low complexity" evidence="1">
    <location>
        <begin position="24"/>
        <end position="34"/>
    </location>
</feature>
<name>A0A8K0EJQ5_BRALA</name>
<organism evidence="2 3">
    <name type="scientific">Branchiostoma lanceolatum</name>
    <name type="common">Common lancelet</name>
    <name type="synonym">Amphioxus lanceolatum</name>
    <dbReference type="NCBI Taxonomy" id="7740"/>
    <lineage>
        <taxon>Eukaryota</taxon>
        <taxon>Metazoa</taxon>
        <taxon>Chordata</taxon>
        <taxon>Cephalochordata</taxon>
        <taxon>Leptocardii</taxon>
        <taxon>Amphioxiformes</taxon>
        <taxon>Branchiostomatidae</taxon>
        <taxon>Branchiostoma</taxon>
    </lineage>
</organism>